<dbReference type="AlphaFoldDB" id="A0A5V0ZRR5"/>
<organism evidence="2">
    <name type="scientific">Salmonella enterica</name>
    <name type="common">Salmonella choleraesuis</name>
    <dbReference type="NCBI Taxonomy" id="28901"/>
    <lineage>
        <taxon>Bacteria</taxon>
        <taxon>Pseudomonadati</taxon>
        <taxon>Pseudomonadota</taxon>
        <taxon>Gammaproteobacteria</taxon>
        <taxon>Enterobacterales</taxon>
        <taxon>Enterobacteriaceae</taxon>
        <taxon>Salmonella</taxon>
    </lineage>
</organism>
<gene>
    <name evidence="2" type="ORF">CGZ36_09780</name>
</gene>
<name>A0A5V0ZRR5_SALER</name>
<evidence type="ECO:0000313" key="2">
    <source>
        <dbReference type="EMBL" id="EBS9790582.1"/>
    </source>
</evidence>
<dbReference type="SUPFAM" id="SSF88697">
    <property type="entry name" value="PUA domain-like"/>
    <property type="match status" value="1"/>
</dbReference>
<reference evidence="2" key="1">
    <citation type="submission" date="2018-07" db="EMBL/GenBank/DDBJ databases">
        <authorList>
            <consortium name="PulseNet: The National Subtyping Network for Foodborne Disease Surveillance"/>
            <person name="Tarr C.L."/>
            <person name="Trees E."/>
            <person name="Katz L.S."/>
            <person name="Carleton-Romer H.A."/>
            <person name="Stroika S."/>
            <person name="Kucerova Z."/>
            <person name="Roache K.F."/>
            <person name="Sabol A.L."/>
            <person name="Besser J."/>
            <person name="Gerner-Smidt P."/>
        </authorList>
    </citation>
    <scope>NUCLEOTIDE SEQUENCE</scope>
    <source>
        <strain evidence="2">PNUSAS015982</strain>
    </source>
</reference>
<dbReference type="Pfam" id="PF12961">
    <property type="entry name" value="DUF3850"/>
    <property type="match status" value="1"/>
</dbReference>
<protein>
    <submittedName>
        <fullName evidence="2">DUF3850 domain-containing protein</fullName>
    </submittedName>
</protein>
<evidence type="ECO:0000259" key="1">
    <source>
        <dbReference type="Pfam" id="PF12961"/>
    </source>
</evidence>
<feature type="domain" description="DUF3850" evidence="1">
    <location>
        <begin position="6"/>
        <end position="81"/>
    </location>
</feature>
<proteinExistence type="predicted"/>
<comment type="caution">
    <text evidence="2">The sequence shown here is derived from an EMBL/GenBank/DDBJ whole genome shotgun (WGS) entry which is preliminary data.</text>
</comment>
<sequence>MNIKLHTLKIAPKYLNDVVAGQKKAELRKDDDRGYKAGDVLVLCEWKHGKYTGREWTAVVTHVLPVREVMNDSNNWVMLSIRSLHPVDAMLYVLSGGEI</sequence>
<dbReference type="InterPro" id="IPR015947">
    <property type="entry name" value="PUA-like_sf"/>
</dbReference>
<dbReference type="Gene3D" id="2.30.130.30">
    <property type="entry name" value="Hypothetical protein"/>
    <property type="match status" value="1"/>
</dbReference>
<dbReference type="EMBL" id="AAGXGD010000003">
    <property type="protein sequence ID" value="EBS9790582.1"/>
    <property type="molecule type" value="Genomic_DNA"/>
</dbReference>
<dbReference type="InterPro" id="IPR039440">
    <property type="entry name" value="DUF3850"/>
</dbReference>
<accession>A0A5V0ZRR5</accession>